<gene>
    <name evidence="3" type="ORF">CPM_0644</name>
    <name evidence="2" type="ORF">CSP5_0666</name>
</gene>
<dbReference type="STRING" id="1673428.CPM_0644"/>
<dbReference type="Proteomes" id="UP000187822">
    <property type="component" value="Chromosome I"/>
</dbReference>
<dbReference type="OrthoDB" id="319865at2157"/>
<keyword evidence="4" id="KW-1185">Reference proteome</keyword>
<feature type="domain" description="NIF system FeS cluster assembly NifU N-terminal" evidence="1">
    <location>
        <begin position="7"/>
        <end position="128"/>
    </location>
</feature>
<reference evidence="3" key="2">
    <citation type="submission" date="2016-06" db="EMBL/GenBank/DDBJ databases">
        <authorList>
            <person name="Olsen C.W."/>
            <person name="Carey S."/>
            <person name="Hinshaw L."/>
            <person name="Karasin A.I."/>
        </authorList>
    </citation>
    <scope>NUCLEOTIDE SEQUENCE [LARGE SCALE GENOMIC DNA]</scope>
    <source>
        <strain evidence="3">PM4</strain>
    </source>
</reference>
<proteinExistence type="predicted"/>
<dbReference type="SUPFAM" id="SSF82649">
    <property type="entry name" value="SufE/NifU"/>
    <property type="match status" value="1"/>
</dbReference>
<dbReference type="GO" id="GO:0051536">
    <property type="term" value="F:iron-sulfur cluster binding"/>
    <property type="evidence" value="ECO:0007669"/>
    <property type="project" value="InterPro"/>
</dbReference>
<reference evidence="4" key="3">
    <citation type="submission" date="2016-06" db="EMBL/GenBank/DDBJ databases">
        <authorList>
            <person name="Toshchakov V.S."/>
        </authorList>
    </citation>
    <scope>NUCLEOTIDE SEQUENCE [LARGE SCALE GENOMIC DNA]</scope>
    <source>
        <strain>PM4 (JCM 30641</strain>
        <strain evidence="4">\VKM B-2940)</strain>
    </source>
</reference>
<evidence type="ECO:0000313" key="3">
    <source>
        <dbReference type="EMBL" id="SJK84513.1"/>
    </source>
</evidence>
<protein>
    <submittedName>
        <fullName evidence="2">FeS cluster assembly scaffold protein NifU</fullName>
    </submittedName>
</protein>
<dbReference type="Gene3D" id="3.90.1010.10">
    <property type="match status" value="1"/>
</dbReference>
<dbReference type="KEGG" id="cdiv:CPM_0644"/>
<dbReference type="GO" id="GO:0005506">
    <property type="term" value="F:iron ion binding"/>
    <property type="evidence" value="ECO:0007669"/>
    <property type="project" value="InterPro"/>
</dbReference>
<dbReference type="RefSeq" id="WP_077076042.1">
    <property type="nucleotide sequence ID" value="NZ_LT671858.1"/>
</dbReference>
<reference evidence="2 5" key="1">
    <citation type="submission" date="2016-04" db="EMBL/GenBank/DDBJ databases">
        <authorList>
            <person name="Evans L.H."/>
            <person name="Alamgir A."/>
            <person name="Owens N."/>
            <person name="Weber N.D."/>
            <person name="Virtaneva K."/>
            <person name="Barbian K."/>
            <person name="Babar A."/>
            <person name="Rosenke K."/>
        </authorList>
    </citation>
    <scope>NUCLEOTIDE SEQUENCE [LARGE SCALE GENOMIC DNA]</scope>
    <source>
        <strain evidence="2">S5</strain>
        <strain evidence="5">S5(T) (JCM 30642 \VKM B-2941)</strain>
    </source>
</reference>
<dbReference type="Pfam" id="PF01592">
    <property type="entry name" value="NifU_N"/>
    <property type="match status" value="1"/>
</dbReference>
<dbReference type="Proteomes" id="UP000195607">
    <property type="component" value="Chromosome I"/>
</dbReference>
<evidence type="ECO:0000313" key="5">
    <source>
        <dbReference type="Proteomes" id="UP000195607"/>
    </source>
</evidence>
<dbReference type="PANTHER" id="PTHR10093">
    <property type="entry name" value="IRON-SULFUR CLUSTER ASSEMBLY ENZYME NIFU HOMOLOG"/>
    <property type="match status" value="1"/>
</dbReference>
<organism evidence="2 5">
    <name type="scientific">Cuniculiplasma divulgatum</name>
    <dbReference type="NCBI Taxonomy" id="1673428"/>
    <lineage>
        <taxon>Archaea</taxon>
        <taxon>Methanobacteriati</taxon>
        <taxon>Thermoplasmatota</taxon>
        <taxon>Thermoplasmata</taxon>
        <taxon>Thermoplasmatales</taxon>
        <taxon>Cuniculiplasmataceae</taxon>
        <taxon>Cuniculiplasma</taxon>
    </lineage>
</organism>
<dbReference type="GeneID" id="41587948"/>
<sequence>MSDDIVYSAIIDEHYQEPRNFGKIENPDEQIMETNPTCGDTIAMYVKIGEGKIKDIKYVAKGCLISVASASILSENVEGKSIETVMDMKKTDVLGNLGLTLGPAREKCALLSYDALIKMIKDYKSKNSQ</sequence>
<dbReference type="AlphaFoldDB" id="A0A1N5TRW7"/>
<name>A0A1N5TRW7_9ARCH</name>
<evidence type="ECO:0000259" key="1">
    <source>
        <dbReference type="Pfam" id="PF01592"/>
    </source>
</evidence>
<dbReference type="EMBL" id="LT719092">
    <property type="protein sequence ID" value="SJK84513.1"/>
    <property type="molecule type" value="Genomic_DNA"/>
</dbReference>
<dbReference type="CDD" id="cd06664">
    <property type="entry name" value="IscU_like"/>
    <property type="match status" value="1"/>
</dbReference>
<dbReference type="EMBL" id="LT671858">
    <property type="protein sequence ID" value="SIM51121.1"/>
    <property type="molecule type" value="Genomic_DNA"/>
</dbReference>
<evidence type="ECO:0000313" key="4">
    <source>
        <dbReference type="Proteomes" id="UP000187822"/>
    </source>
</evidence>
<accession>A0A1N5TRW7</accession>
<dbReference type="InterPro" id="IPR002871">
    <property type="entry name" value="NIF_FeS_clus_asmbl_NifU_N"/>
</dbReference>
<evidence type="ECO:0000313" key="2">
    <source>
        <dbReference type="EMBL" id="SIM51121.1"/>
    </source>
</evidence>
<dbReference type="GO" id="GO:0016226">
    <property type="term" value="P:iron-sulfur cluster assembly"/>
    <property type="evidence" value="ECO:0007669"/>
    <property type="project" value="InterPro"/>
</dbReference>